<comment type="subcellular location">
    <subcellularLocation>
        <location evidence="1">Secreted</location>
    </subcellularLocation>
</comment>
<dbReference type="OrthoDB" id="8573660at2759"/>
<keyword evidence="4" id="KW-1015">Disulfide bond</keyword>
<evidence type="ECO:0000256" key="3">
    <source>
        <dbReference type="ARBA" id="ARBA00022525"/>
    </source>
</evidence>
<proteinExistence type="inferred from homology"/>
<name>A0A8T2NZ58_9TELE</name>
<dbReference type="PANTHER" id="PTHR11437">
    <property type="entry name" value="RIBONUCLEASE"/>
    <property type="match status" value="1"/>
</dbReference>
<keyword evidence="3" id="KW-0964">Secreted</keyword>
<dbReference type="SMART" id="SM00092">
    <property type="entry name" value="RNAse_Pc"/>
    <property type="match status" value="1"/>
</dbReference>
<dbReference type="AlphaFoldDB" id="A0A8T2NZ58"/>
<feature type="chain" id="PRO_5035779321" description="Ribonuclease A-domain domain-containing protein" evidence="5">
    <location>
        <begin position="22"/>
        <end position="214"/>
    </location>
</feature>
<keyword evidence="8" id="KW-1185">Reference proteome</keyword>
<sequence length="214" mass="24209">MATMKTTLGLMCLFLGSCCSSVPVSALSAPRPCVVLQADPDQGSLTVAQGCVLIVWREQEDQGYQTFHSGTPVHLGWEIRATQSLAFHCSCEEESDPVDVQYKKFIQQHVDSKVSSGNDTYCNRMMAIVNYGRQKLKPINTFIHARTRDVREVCDIHAIKNVHHSIRLFNLTVCKLQKAFKKSQKYKATNCNKRIKIKCERHKPVHFVGEDPEI</sequence>
<evidence type="ECO:0000313" key="8">
    <source>
        <dbReference type="Proteomes" id="UP000824540"/>
    </source>
</evidence>
<comment type="caution">
    <text evidence="7">The sequence shown here is derived from an EMBL/GenBank/DDBJ whole genome shotgun (WGS) entry which is preliminary data.</text>
</comment>
<protein>
    <recommendedName>
        <fullName evidence="6">Ribonuclease A-domain domain-containing protein</fullName>
    </recommendedName>
</protein>
<dbReference type="PANTHER" id="PTHR11437:SF10">
    <property type="entry name" value="ANGIOGENIN-RELATED"/>
    <property type="match status" value="1"/>
</dbReference>
<dbReference type="GO" id="GO:0050830">
    <property type="term" value="P:defense response to Gram-positive bacterium"/>
    <property type="evidence" value="ECO:0007669"/>
    <property type="project" value="TreeGrafter"/>
</dbReference>
<dbReference type="InterPro" id="IPR001427">
    <property type="entry name" value="RNaseA"/>
</dbReference>
<evidence type="ECO:0000256" key="2">
    <source>
        <dbReference type="ARBA" id="ARBA00005600"/>
    </source>
</evidence>
<dbReference type="GO" id="GO:0003676">
    <property type="term" value="F:nucleic acid binding"/>
    <property type="evidence" value="ECO:0007669"/>
    <property type="project" value="InterPro"/>
</dbReference>
<dbReference type="InterPro" id="IPR023412">
    <property type="entry name" value="RNaseA_domain"/>
</dbReference>
<dbReference type="InterPro" id="IPR036816">
    <property type="entry name" value="RNaseA-like_dom_sf"/>
</dbReference>
<evidence type="ECO:0000256" key="4">
    <source>
        <dbReference type="ARBA" id="ARBA00023157"/>
    </source>
</evidence>
<dbReference type="Pfam" id="PF00074">
    <property type="entry name" value="RnaseA"/>
    <property type="match status" value="1"/>
</dbReference>
<evidence type="ECO:0000259" key="6">
    <source>
        <dbReference type="SMART" id="SM00092"/>
    </source>
</evidence>
<comment type="similarity">
    <text evidence="2">Belongs to the pancreatic ribonuclease family.</text>
</comment>
<reference evidence="7" key="1">
    <citation type="thesis" date="2021" institute="BYU ScholarsArchive" country="Provo, UT, USA">
        <title>Applications of and Algorithms for Genome Assembly and Genomic Analyses with an Emphasis on Marine Teleosts.</title>
        <authorList>
            <person name="Pickett B.D."/>
        </authorList>
    </citation>
    <scope>NUCLEOTIDE SEQUENCE</scope>
    <source>
        <strain evidence="7">HI-2016</strain>
    </source>
</reference>
<dbReference type="EMBL" id="JAFBMS010000015">
    <property type="protein sequence ID" value="KAG9346383.1"/>
    <property type="molecule type" value="Genomic_DNA"/>
</dbReference>
<dbReference type="Gene3D" id="3.10.130.10">
    <property type="entry name" value="Ribonuclease A-like domain"/>
    <property type="match status" value="1"/>
</dbReference>
<gene>
    <name evidence="7" type="ORF">JZ751_006694</name>
</gene>
<evidence type="ECO:0000256" key="5">
    <source>
        <dbReference type="SAM" id="SignalP"/>
    </source>
</evidence>
<feature type="domain" description="Ribonuclease A-domain" evidence="6">
    <location>
        <begin position="98"/>
        <end position="211"/>
    </location>
</feature>
<dbReference type="PRINTS" id="PR00794">
    <property type="entry name" value="RIBONUCLEASE"/>
</dbReference>
<dbReference type="GO" id="GO:0004540">
    <property type="term" value="F:RNA nuclease activity"/>
    <property type="evidence" value="ECO:0007669"/>
    <property type="project" value="TreeGrafter"/>
</dbReference>
<dbReference type="Proteomes" id="UP000824540">
    <property type="component" value="Unassembled WGS sequence"/>
</dbReference>
<feature type="signal peptide" evidence="5">
    <location>
        <begin position="1"/>
        <end position="21"/>
    </location>
</feature>
<evidence type="ECO:0000313" key="7">
    <source>
        <dbReference type="EMBL" id="KAG9346383.1"/>
    </source>
</evidence>
<dbReference type="PROSITE" id="PS51257">
    <property type="entry name" value="PROKAR_LIPOPROTEIN"/>
    <property type="match status" value="1"/>
</dbReference>
<dbReference type="GO" id="GO:0005576">
    <property type="term" value="C:extracellular region"/>
    <property type="evidence" value="ECO:0007669"/>
    <property type="project" value="UniProtKB-SubCell"/>
</dbReference>
<organism evidence="7 8">
    <name type="scientific">Albula glossodonta</name>
    <name type="common">roundjaw bonefish</name>
    <dbReference type="NCBI Taxonomy" id="121402"/>
    <lineage>
        <taxon>Eukaryota</taxon>
        <taxon>Metazoa</taxon>
        <taxon>Chordata</taxon>
        <taxon>Craniata</taxon>
        <taxon>Vertebrata</taxon>
        <taxon>Euteleostomi</taxon>
        <taxon>Actinopterygii</taxon>
        <taxon>Neopterygii</taxon>
        <taxon>Teleostei</taxon>
        <taxon>Albuliformes</taxon>
        <taxon>Albulidae</taxon>
        <taxon>Albula</taxon>
    </lineage>
</organism>
<keyword evidence="5" id="KW-0732">Signal</keyword>
<dbReference type="SUPFAM" id="SSF54076">
    <property type="entry name" value="RNase A-like"/>
    <property type="match status" value="1"/>
</dbReference>
<evidence type="ECO:0000256" key="1">
    <source>
        <dbReference type="ARBA" id="ARBA00004613"/>
    </source>
</evidence>
<accession>A0A8T2NZ58</accession>